<name>A0AAV9BSP8_ACOGR</name>
<proteinExistence type="predicted"/>
<keyword evidence="3" id="KW-1185">Reference proteome</keyword>
<protein>
    <submittedName>
        <fullName evidence="2">Uncharacterized protein</fullName>
    </submittedName>
</protein>
<dbReference type="EMBL" id="JAUJYN010000001">
    <property type="protein sequence ID" value="KAK1279716.1"/>
    <property type="molecule type" value="Genomic_DNA"/>
</dbReference>
<reference evidence="2" key="1">
    <citation type="journal article" date="2023" name="Nat. Commun.">
        <title>Diploid and tetraploid genomes of Acorus and the evolution of monocots.</title>
        <authorList>
            <person name="Ma L."/>
            <person name="Liu K.W."/>
            <person name="Li Z."/>
            <person name="Hsiao Y.Y."/>
            <person name="Qi Y."/>
            <person name="Fu T."/>
            <person name="Tang G.D."/>
            <person name="Zhang D."/>
            <person name="Sun W.H."/>
            <person name="Liu D.K."/>
            <person name="Li Y."/>
            <person name="Chen G.Z."/>
            <person name="Liu X.D."/>
            <person name="Liao X.Y."/>
            <person name="Jiang Y.T."/>
            <person name="Yu X."/>
            <person name="Hao Y."/>
            <person name="Huang J."/>
            <person name="Zhao X.W."/>
            <person name="Ke S."/>
            <person name="Chen Y.Y."/>
            <person name="Wu W.L."/>
            <person name="Hsu J.L."/>
            <person name="Lin Y.F."/>
            <person name="Huang M.D."/>
            <person name="Li C.Y."/>
            <person name="Huang L."/>
            <person name="Wang Z.W."/>
            <person name="Zhao X."/>
            <person name="Zhong W.Y."/>
            <person name="Peng D.H."/>
            <person name="Ahmad S."/>
            <person name="Lan S."/>
            <person name="Zhang J.S."/>
            <person name="Tsai W.C."/>
            <person name="Van de Peer Y."/>
            <person name="Liu Z.J."/>
        </authorList>
    </citation>
    <scope>NUCLEOTIDE SEQUENCE</scope>
    <source>
        <strain evidence="2">SCP</strain>
    </source>
</reference>
<dbReference type="Proteomes" id="UP001179952">
    <property type="component" value="Unassembled WGS sequence"/>
</dbReference>
<dbReference type="AlphaFoldDB" id="A0AAV9BSP8"/>
<accession>A0AAV9BSP8</accession>
<sequence>MDSQAPSGDFVDCDFDLPDDVDGALLMELLDDVVDGGDDNQGRAAEIPGPDDDVDDGAGWVSSGEADHVSIDEWSGPAAACRNDGPFDWEAMEMEMDGGWYVESLCMGEGFDDYVHGDFGFCVGEPYVVEQDCSPLWE</sequence>
<evidence type="ECO:0000313" key="3">
    <source>
        <dbReference type="Proteomes" id="UP001179952"/>
    </source>
</evidence>
<feature type="region of interest" description="Disordered" evidence="1">
    <location>
        <begin position="36"/>
        <end position="55"/>
    </location>
</feature>
<gene>
    <name evidence="2" type="ORF">QJS04_geneDACA003139</name>
</gene>
<evidence type="ECO:0000313" key="2">
    <source>
        <dbReference type="EMBL" id="KAK1279716.1"/>
    </source>
</evidence>
<reference evidence="2" key="2">
    <citation type="submission" date="2023-06" db="EMBL/GenBank/DDBJ databases">
        <authorList>
            <person name="Ma L."/>
            <person name="Liu K.-W."/>
            <person name="Li Z."/>
            <person name="Hsiao Y.-Y."/>
            <person name="Qi Y."/>
            <person name="Fu T."/>
            <person name="Tang G."/>
            <person name="Zhang D."/>
            <person name="Sun W.-H."/>
            <person name="Liu D.-K."/>
            <person name="Li Y."/>
            <person name="Chen G.-Z."/>
            <person name="Liu X.-D."/>
            <person name="Liao X.-Y."/>
            <person name="Jiang Y.-T."/>
            <person name="Yu X."/>
            <person name="Hao Y."/>
            <person name="Huang J."/>
            <person name="Zhao X.-W."/>
            <person name="Ke S."/>
            <person name="Chen Y.-Y."/>
            <person name="Wu W.-L."/>
            <person name="Hsu J.-L."/>
            <person name="Lin Y.-F."/>
            <person name="Huang M.-D."/>
            <person name="Li C.-Y."/>
            <person name="Huang L."/>
            <person name="Wang Z.-W."/>
            <person name="Zhao X."/>
            <person name="Zhong W.-Y."/>
            <person name="Peng D.-H."/>
            <person name="Ahmad S."/>
            <person name="Lan S."/>
            <person name="Zhang J.-S."/>
            <person name="Tsai W.-C."/>
            <person name="Van De Peer Y."/>
            <person name="Liu Z.-J."/>
        </authorList>
    </citation>
    <scope>NUCLEOTIDE SEQUENCE</scope>
    <source>
        <strain evidence="2">SCP</strain>
        <tissue evidence="2">Leaves</tissue>
    </source>
</reference>
<comment type="caution">
    <text evidence="2">The sequence shown here is derived from an EMBL/GenBank/DDBJ whole genome shotgun (WGS) entry which is preliminary data.</text>
</comment>
<organism evidence="2 3">
    <name type="scientific">Acorus gramineus</name>
    <name type="common">Dwarf sweet flag</name>
    <dbReference type="NCBI Taxonomy" id="55184"/>
    <lineage>
        <taxon>Eukaryota</taxon>
        <taxon>Viridiplantae</taxon>
        <taxon>Streptophyta</taxon>
        <taxon>Embryophyta</taxon>
        <taxon>Tracheophyta</taxon>
        <taxon>Spermatophyta</taxon>
        <taxon>Magnoliopsida</taxon>
        <taxon>Liliopsida</taxon>
        <taxon>Acoraceae</taxon>
        <taxon>Acorus</taxon>
    </lineage>
</organism>
<evidence type="ECO:0000256" key="1">
    <source>
        <dbReference type="SAM" id="MobiDB-lite"/>
    </source>
</evidence>